<accession>A0ABU4JTV3</accession>
<dbReference type="RefSeq" id="WP_318797980.1">
    <property type="nucleotide sequence ID" value="NZ_JARUJP010000009.1"/>
</dbReference>
<dbReference type="InterPro" id="IPR010349">
    <property type="entry name" value="Asparaginase_II"/>
</dbReference>
<dbReference type="Pfam" id="PF06089">
    <property type="entry name" value="Asparaginase_II"/>
    <property type="match status" value="1"/>
</dbReference>
<dbReference type="Proteomes" id="UP001281656">
    <property type="component" value="Unassembled WGS sequence"/>
</dbReference>
<reference evidence="1 2" key="1">
    <citation type="submission" date="2023-04" db="EMBL/GenBank/DDBJ databases">
        <title>Clostridium tannerae sp. nov., isolated from the fecal material of an alpaca.</title>
        <authorList>
            <person name="Miller S."/>
            <person name="Hendry M."/>
            <person name="King J."/>
            <person name="Sankaranarayanan K."/>
            <person name="Lawson P.A."/>
        </authorList>
    </citation>
    <scope>NUCLEOTIDE SEQUENCE [LARGE SCALE GENOMIC DNA]</scope>
    <source>
        <strain evidence="1 2">A1-XYC3</strain>
    </source>
</reference>
<keyword evidence="2" id="KW-1185">Reference proteome</keyword>
<evidence type="ECO:0000313" key="1">
    <source>
        <dbReference type="EMBL" id="MDW8801381.1"/>
    </source>
</evidence>
<organism evidence="1 2">
    <name type="scientific">Clostridium tanneri</name>
    <dbReference type="NCBI Taxonomy" id="3037988"/>
    <lineage>
        <taxon>Bacteria</taxon>
        <taxon>Bacillati</taxon>
        <taxon>Bacillota</taxon>
        <taxon>Clostridia</taxon>
        <taxon>Eubacteriales</taxon>
        <taxon>Clostridiaceae</taxon>
        <taxon>Clostridium</taxon>
    </lineage>
</organism>
<proteinExistence type="predicted"/>
<name>A0ABU4JTV3_9CLOT</name>
<protein>
    <submittedName>
        <fullName evidence="1">Asparaginase</fullName>
    </submittedName>
</protein>
<evidence type="ECO:0000313" key="2">
    <source>
        <dbReference type="Proteomes" id="UP001281656"/>
    </source>
</evidence>
<dbReference type="PANTHER" id="PTHR42110">
    <property type="entry name" value="L-ASPARAGINASE, PUTATIVE (AFU_ORTHOLOGUE AFUA_3G11890)-RELATED"/>
    <property type="match status" value="1"/>
</dbReference>
<sequence>MSEILVNVTRGPLVESIHRGDIAVVDSKGKLLYSTGDPYKVTYMRSAAKPIQTLNVIISGAADKFNLNDKELAIMCASHYGEDFHRKVIEGIMKKIGLPICNLLCGATLSLSTEYTKELLWNHAKLNPTNTDCSGKHAGMLAVSLLKGYSVNDYNLETHPVQKELKKITSEICEIEEEKISIGTDGCTVPVYGIPLYNMALGFAKIANPDGLSDKYKIACRRIFKAMNDWPEMIAGTDGFCTELIKNSHGKLIGKLGAEGVYCIGVKGMDLGIALKIEDGSYRAVWPAVMKCLEELKILEDSELNALDRFRKGKNLNNIKVQVGEVKSVFNLKKLD</sequence>
<comment type="caution">
    <text evidence="1">The sequence shown here is derived from an EMBL/GenBank/DDBJ whole genome shotgun (WGS) entry which is preliminary data.</text>
</comment>
<dbReference type="EMBL" id="JARUJP010000009">
    <property type="protein sequence ID" value="MDW8801381.1"/>
    <property type="molecule type" value="Genomic_DNA"/>
</dbReference>
<dbReference type="PANTHER" id="PTHR42110:SF1">
    <property type="entry name" value="L-ASPARAGINASE, PUTATIVE (AFU_ORTHOLOGUE AFUA_3G11890)-RELATED"/>
    <property type="match status" value="1"/>
</dbReference>
<gene>
    <name evidence="1" type="ORF">P8V03_09460</name>
</gene>